<dbReference type="Pfam" id="PF00535">
    <property type="entry name" value="Glycos_transf_2"/>
    <property type="match status" value="1"/>
</dbReference>
<evidence type="ECO:0000313" key="4">
    <source>
        <dbReference type="Proteomes" id="UP001342826"/>
    </source>
</evidence>
<evidence type="ECO:0000259" key="2">
    <source>
        <dbReference type="Pfam" id="PF00535"/>
    </source>
</evidence>
<dbReference type="EC" id="2.4.-.-" evidence="3"/>
<dbReference type="PANTHER" id="PTHR22916">
    <property type="entry name" value="GLYCOSYLTRANSFERASE"/>
    <property type="match status" value="1"/>
</dbReference>
<evidence type="ECO:0000256" key="1">
    <source>
        <dbReference type="ARBA" id="ARBA00006739"/>
    </source>
</evidence>
<dbReference type="PANTHER" id="PTHR22916:SF3">
    <property type="entry name" value="UDP-GLCNAC:BETAGAL BETA-1,3-N-ACETYLGLUCOSAMINYLTRANSFERASE-LIKE PROTEIN 1"/>
    <property type="match status" value="1"/>
</dbReference>
<comment type="caution">
    <text evidence="3">The sequence shown here is derived from an EMBL/GenBank/DDBJ whole genome shotgun (WGS) entry which is preliminary data.</text>
</comment>
<organism evidence="3 4">
    <name type="scientific">Metabacillus fastidiosus</name>
    <dbReference type="NCBI Taxonomy" id="1458"/>
    <lineage>
        <taxon>Bacteria</taxon>
        <taxon>Bacillati</taxon>
        <taxon>Bacillota</taxon>
        <taxon>Bacilli</taxon>
        <taxon>Bacillales</taxon>
        <taxon>Bacillaceae</taxon>
        <taxon>Metabacillus</taxon>
    </lineage>
</organism>
<dbReference type="SUPFAM" id="SSF53448">
    <property type="entry name" value="Nucleotide-diphospho-sugar transferases"/>
    <property type="match status" value="1"/>
</dbReference>
<dbReference type="GeneID" id="301141170"/>
<evidence type="ECO:0000313" key="3">
    <source>
        <dbReference type="EMBL" id="MED4403931.1"/>
    </source>
</evidence>
<dbReference type="Gene3D" id="3.90.550.10">
    <property type="entry name" value="Spore Coat Polysaccharide Biosynthesis Protein SpsA, Chain A"/>
    <property type="match status" value="1"/>
</dbReference>
<dbReference type="InterPro" id="IPR001173">
    <property type="entry name" value="Glyco_trans_2-like"/>
</dbReference>
<reference evidence="3 4" key="1">
    <citation type="submission" date="2023-03" db="EMBL/GenBank/DDBJ databases">
        <title>Bacillus Genome Sequencing.</title>
        <authorList>
            <person name="Dunlap C."/>
        </authorList>
    </citation>
    <scope>NUCLEOTIDE SEQUENCE [LARGE SCALE GENOMIC DNA]</scope>
    <source>
        <strain evidence="3 4">NRS-1717</strain>
    </source>
</reference>
<feature type="domain" description="Glycosyltransferase 2-like" evidence="2">
    <location>
        <begin position="11"/>
        <end position="140"/>
    </location>
</feature>
<dbReference type="GO" id="GO:0016757">
    <property type="term" value="F:glycosyltransferase activity"/>
    <property type="evidence" value="ECO:0007669"/>
    <property type="project" value="UniProtKB-KW"/>
</dbReference>
<proteinExistence type="inferred from homology"/>
<gene>
    <name evidence="3" type="ORF">P9271_21765</name>
</gene>
<dbReference type="RefSeq" id="WP_066229496.1">
    <property type="nucleotide sequence ID" value="NZ_JARTFQ010000009.1"/>
</dbReference>
<keyword evidence="4" id="KW-1185">Reference proteome</keyword>
<dbReference type="CDD" id="cd00761">
    <property type="entry name" value="Glyco_tranf_GTA_type"/>
    <property type="match status" value="1"/>
</dbReference>
<dbReference type="EMBL" id="JARTFS010000020">
    <property type="protein sequence ID" value="MED4403931.1"/>
    <property type="molecule type" value="Genomic_DNA"/>
</dbReference>
<name>A0ABU6P6Y7_9BACI</name>
<keyword evidence="3" id="KW-0808">Transferase</keyword>
<comment type="similarity">
    <text evidence="1">Belongs to the glycosyltransferase 2 family.</text>
</comment>
<protein>
    <submittedName>
        <fullName evidence="3">Glycosyltransferase family 2 protein</fullName>
        <ecNumber evidence="3">2.4.-.-</ecNumber>
    </submittedName>
</protein>
<dbReference type="InterPro" id="IPR029044">
    <property type="entry name" value="Nucleotide-diphossugar_trans"/>
</dbReference>
<sequence>MSGQIKQPLVSIITPSYNSTRFIPDTIKSVMAQTYENWEMLIVDDCSKDESRQLIRSFIEQDERIKLIELTENSGAAVARNTAIKAAKGKYIAFLDSDDLWVPEKLEKQIAFMEENDYAFTYTEYELMDVDGNLLNRTINVPSQINYKGLLRNTIIGCLTVVVNREKTGPFEMPNIRTRQDFALWLSILKRGITAHGLQEVLAKYRLVPGSISSNKVKAAKQTWKVYRDIEKLNLTTSIISFLGYAFHAVKKTYLK</sequence>
<accession>A0ABU6P6Y7</accession>
<dbReference type="Proteomes" id="UP001342826">
    <property type="component" value="Unassembled WGS sequence"/>
</dbReference>
<keyword evidence="3" id="KW-0328">Glycosyltransferase</keyword>